<reference evidence="4 5" key="1">
    <citation type="submission" date="2023-07" db="EMBL/GenBank/DDBJ databases">
        <title>Sequencing the genomes of 1000 actinobacteria strains.</title>
        <authorList>
            <person name="Klenk H.-P."/>
        </authorList>
    </citation>
    <scope>NUCLEOTIDE SEQUENCE [LARGE SCALE GENOMIC DNA]</scope>
    <source>
        <strain evidence="4 5">DSM 20167</strain>
    </source>
</reference>
<dbReference type="Gene3D" id="3.40.50.1980">
    <property type="entry name" value="Nitrogenase molybdenum iron protein domain"/>
    <property type="match status" value="2"/>
</dbReference>
<comment type="similarity">
    <text evidence="1">Belongs to the bacterial solute-binding protein 8 family.</text>
</comment>
<feature type="domain" description="Fe/B12 periplasmic-binding" evidence="3">
    <location>
        <begin position="58"/>
        <end position="340"/>
    </location>
</feature>
<dbReference type="Pfam" id="PF01497">
    <property type="entry name" value="Peripla_BP_2"/>
    <property type="match status" value="1"/>
</dbReference>
<dbReference type="SUPFAM" id="SSF53807">
    <property type="entry name" value="Helical backbone' metal receptor"/>
    <property type="match status" value="1"/>
</dbReference>
<dbReference type="Proteomes" id="UP001183817">
    <property type="component" value="Unassembled WGS sequence"/>
</dbReference>
<dbReference type="InterPro" id="IPR002491">
    <property type="entry name" value="ABC_transptr_periplasmic_BD"/>
</dbReference>
<dbReference type="PROSITE" id="PS51257">
    <property type="entry name" value="PROKAR_LIPOPROTEIN"/>
    <property type="match status" value="1"/>
</dbReference>
<dbReference type="PANTHER" id="PTHR30535">
    <property type="entry name" value="VITAMIN B12-BINDING PROTEIN"/>
    <property type="match status" value="1"/>
</dbReference>
<evidence type="ECO:0000259" key="3">
    <source>
        <dbReference type="PROSITE" id="PS50983"/>
    </source>
</evidence>
<organism evidence="4 5">
    <name type="scientific">Paeniglutamicibacter sulfureus</name>
    <dbReference type="NCBI Taxonomy" id="43666"/>
    <lineage>
        <taxon>Bacteria</taxon>
        <taxon>Bacillati</taxon>
        <taxon>Actinomycetota</taxon>
        <taxon>Actinomycetes</taxon>
        <taxon>Micrococcales</taxon>
        <taxon>Micrococcaceae</taxon>
        <taxon>Paeniglutamicibacter</taxon>
    </lineage>
</organism>
<dbReference type="PANTHER" id="PTHR30535:SF34">
    <property type="entry name" value="MOLYBDATE-BINDING PROTEIN MOLA"/>
    <property type="match status" value="1"/>
</dbReference>
<comment type="caution">
    <text evidence="4">The sequence shown here is derived from an EMBL/GenBank/DDBJ whole genome shotgun (WGS) entry which is preliminary data.</text>
</comment>
<protein>
    <submittedName>
        <fullName evidence="4">Iron complex transport system substrate-binding protein</fullName>
    </submittedName>
</protein>
<gene>
    <name evidence="4" type="ORF">J2S64_000896</name>
</gene>
<feature type="chain" id="PRO_5045095884" evidence="2">
    <location>
        <begin position="24"/>
        <end position="340"/>
    </location>
</feature>
<evidence type="ECO:0000313" key="4">
    <source>
        <dbReference type="EMBL" id="MDR7357205.1"/>
    </source>
</evidence>
<keyword evidence="5" id="KW-1185">Reference proteome</keyword>
<dbReference type="PROSITE" id="PS50983">
    <property type="entry name" value="FE_B12_PBP"/>
    <property type="match status" value="1"/>
</dbReference>
<name>A0ABU2BF18_9MICC</name>
<dbReference type="RefSeq" id="WP_310288497.1">
    <property type="nucleotide sequence ID" value="NZ_BAAAWO010000001.1"/>
</dbReference>
<dbReference type="InterPro" id="IPR050902">
    <property type="entry name" value="ABC_Transporter_SBP"/>
</dbReference>
<proteinExistence type="inferred from homology"/>
<evidence type="ECO:0000256" key="1">
    <source>
        <dbReference type="ARBA" id="ARBA00008814"/>
    </source>
</evidence>
<feature type="signal peptide" evidence="2">
    <location>
        <begin position="1"/>
        <end position="23"/>
    </location>
</feature>
<keyword evidence="2" id="KW-0732">Signal</keyword>
<accession>A0ABU2BF18</accession>
<evidence type="ECO:0000313" key="5">
    <source>
        <dbReference type="Proteomes" id="UP001183817"/>
    </source>
</evidence>
<sequence>MRRINPWMIVMPALVLTVATACGAPAGSAGSAPVDATAGPVILDSCGREVVFDAQPQRVLAVGSEAPALLVAAGAGDKLTHYAGSMEVPFDEATKAVVEGAERVTEDSHDVSYEMILGSGADVVIGTDIAAGVDLDSLADRLAQAGVQMLTVSGYCAGFEDRSTGGLSGFDQIYRDVESYGRLFGTQPEAAAAVQDMRDRVSAAAERVDEGAGQSALSLYVPTAGTLGSYGHESLVSEQMSLLGLENVFSEVPKRYFEPSTEELVASAADKVFAMYLPTGSSAMETDQDVLEELRARPELDGLDAVNDDTAVVPLNYYYSSPGPLAVDGVELLAERLATP</sequence>
<dbReference type="EMBL" id="JAVDYI010000001">
    <property type="protein sequence ID" value="MDR7357205.1"/>
    <property type="molecule type" value="Genomic_DNA"/>
</dbReference>
<evidence type="ECO:0000256" key="2">
    <source>
        <dbReference type="SAM" id="SignalP"/>
    </source>
</evidence>